<dbReference type="EMBL" id="JAGQNY010000002">
    <property type="protein sequence ID" value="MCA9301863.1"/>
    <property type="molecule type" value="Genomic_DNA"/>
</dbReference>
<proteinExistence type="predicted"/>
<protein>
    <submittedName>
        <fullName evidence="3">Uncharacterized protein</fullName>
    </submittedName>
</protein>
<gene>
    <name evidence="3" type="ORF">KDA10_00660</name>
</gene>
<sequence length="215" mass="23960">MGILKDFIVRNKPIFAIGAITALVFLLIIAVGEEQNSSPSQLPILKKVTESISDKLDSTNGANPQDQNYQQNTSTRESTTYVESKNEAKRLTDLALEQEAAEMERLKKFEETSQMTPAQVDAKYGALIITYTQEGFTPKQTNGYINQLVIWNNDSNKPVIIRQITPSMEAFNEPVIIPVGGRFEMRLTNTGPWAYIEDATNLGGIIMVQNAIFIN</sequence>
<evidence type="ECO:0000256" key="2">
    <source>
        <dbReference type="SAM" id="Phobius"/>
    </source>
</evidence>
<feature type="compositionally biased region" description="Polar residues" evidence="1">
    <location>
        <begin position="58"/>
        <end position="83"/>
    </location>
</feature>
<feature type="transmembrane region" description="Helical" evidence="2">
    <location>
        <begin position="12"/>
        <end position="32"/>
    </location>
</feature>
<keyword evidence="2" id="KW-1133">Transmembrane helix</keyword>
<dbReference type="AlphaFoldDB" id="A0A955IVP9"/>
<organism evidence="3 4">
    <name type="scientific">candidate division WWE3 bacterium</name>
    <dbReference type="NCBI Taxonomy" id="2053526"/>
    <lineage>
        <taxon>Bacteria</taxon>
        <taxon>Katanobacteria</taxon>
    </lineage>
</organism>
<reference evidence="3" key="2">
    <citation type="journal article" date="2021" name="Microbiome">
        <title>Successional dynamics and alternative stable states in a saline activated sludge microbial community over 9 years.</title>
        <authorList>
            <person name="Wang Y."/>
            <person name="Ye J."/>
            <person name="Ju F."/>
            <person name="Liu L."/>
            <person name="Boyd J.A."/>
            <person name="Deng Y."/>
            <person name="Parks D.H."/>
            <person name="Jiang X."/>
            <person name="Yin X."/>
            <person name="Woodcroft B.J."/>
            <person name="Tyson G.W."/>
            <person name="Hugenholtz P."/>
            <person name="Polz M.F."/>
            <person name="Zhang T."/>
        </authorList>
    </citation>
    <scope>NUCLEOTIDE SEQUENCE</scope>
    <source>
        <strain evidence="3">HKST-UBA80</strain>
    </source>
</reference>
<accession>A0A955IVP9</accession>
<feature type="region of interest" description="Disordered" evidence="1">
    <location>
        <begin position="55"/>
        <end position="84"/>
    </location>
</feature>
<evidence type="ECO:0000313" key="4">
    <source>
        <dbReference type="Proteomes" id="UP000714817"/>
    </source>
</evidence>
<evidence type="ECO:0000313" key="3">
    <source>
        <dbReference type="EMBL" id="MCA9301863.1"/>
    </source>
</evidence>
<reference evidence="3" key="1">
    <citation type="submission" date="2020-04" db="EMBL/GenBank/DDBJ databases">
        <authorList>
            <person name="Zhang T."/>
        </authorList>
    </citation>
    <scope>NUCLEOTIDE SEQUENCE</scope>
    <source>
        <strain evidence="3">HKST-UBA80</strain>
    </source>
</reference>
<keyword evidence="2" id="KW-0812">Transmembrane</keyword>
<dbReference type="Proteomes" id="UP000714817">
    <property type="component" value="Unassembled WGS sequence"/>
</dbReference>
<keyword evidence="2" id="KW-0472">Membrane</keyword>
<comment type="caution">
    <text evidence="3">The sequence shown here is derived from an EMBL/GenBank/DDBJ whole genome shotgun (WGS) entry which is preliminary data.</text>
</comment>
<name>A0A955IVP9_UNCKA</name>
<evidence type="ECO:0000256" key="1">
    <source>
        <dbReference type="SAM" id="MobiDB-lite"/>
    </source>
</evidence>